<dbReference type="Ensembl" id="ENSACIT00000011538.1">
    <property type="protein sequence ID" value="ENSACIP00000011217.1"/>
    <property type="gene ID" value="ENSACIG00000008754.1"/>
</dbReference>
<dbReference type="GO" id="GO:0008009">
    <property type="term" value="F:chemokine activity"/>
    <property type="evidence" value="ECO:0007669"/>
    <property type="project" value="InterPro"/>
</dbReference>
<dbReference type="InterPro" id="IPR001811">
    <property type="entry name" value="Chemokine_IL8-like_dom"/>
</dbReference>
<name>A0A3Q0RLM2_AMPCI</name>
<dbReference type="AlphaFoldDB" id="A0A3Q0RLM2"/>
<accession>A0A3Q0RLM2</accession>
<proteinExistence type="predicted"/>
<evidence type="ECO:0000313" key="3">
    <source>
        <dbReference type="Ensembl" id="ENSACIP00000011217.1"/>
    </source>
</evidence>
<reference evidence="3" key="1">
    <citation type="submission" date="2025-08" db="UniProtKB">
        <authorList>
            <consortium name="Ensembl"/>
        </authorList>
    </citation>
    <scope>IDENTIFICATION</scope>
</reference>
<feature type="domain" description="Chemokine interleukin-8-like" evidence="2">
    <location>
        <begin position="29"/>
        <end position="65"/>
    </location>
</feature>
<dbReference type="Pfam" id="PF00048">
    <property type="entry name" value="IL8"/>
    <property type="match status" value="1"/>
</dbReference>
<evidence type="ECO:0000259" key="2">
    <source>
        <dbReference type="Pfam" id="PF00048"/>
    </source>
</evidence>
<dbReference type="SUPFAM" id="SSF54117">
    <property type="entry name" value="Interleukin 8-like chemokines"/>
    <property type="match status" value="1"/>
</dbReference>
<dbReference type="Proteomes" id="UP000261340">
    <property type="component" value="Unplaced"/>
</dbReference>
<sequence length="123" mass="13431">LAQCVSLAGIQFLYLCVPGHSSFTVYPLCCQRYMKGRLPGSAIKGYSVQTDTETCPISVIIFLLSVKKSSSGLSVPREEIQKLPTVCKQLLFKGKHCCHGNNVTIGHSPLECYHSSVTSHQSL</sequence>
<reference evidence="3" key="2">
    <citation type="submission" date="2025-09" db="UniProtKB">
        <authorList>
            <consortium name="Ensembl"/>
        </authorList>
    </citation>
    <scope>IDENTIFICATION</scope>
</reference>
<keyword evidence="4" id="KW-1185">Reference proteome</keyword>
<dbReference type="GO" id="GO:0005615">
    <property type="term" value="C:extracellular space"/>
    <property type="evidence" value="ECO:0007669"/>
    <property type="project" value="UniProtKB-KW"/>
</dbReference>
<evidence type="ECO:0000313" key="4">
    <source>
        <dbReference type="Proteomes" id="UP000261340"/>
    </source>
</evidence>
<dbReference type="GeneTree" id="ENSGT00940000177035"/>
<dbReference type="Gene3D" id="2.40.50.40">
    <property type="match status" value="1"/>
</dbReference>
<organism evidence="3 4">
    <name type="scientific">Amphilophus citrinellus</name>
    <name type="common">Midas cichlid</name>
    <name type="synonym">Cichlasoma citrinellum</name>
    <dbReference type="NCBI Taxonomy" id="61819"/>
    <lineage>
        <taxon>Eukaryota</taxon>
        <taxon>Metazoa</taxon>
        <taxon>Chordata</taxon>
        <taxon>Craniata</taxon>
        <taxon>Vertebrata</taxon>
        <taxon>Euteleostomi</taxon>
        <taxon>Actinopterygii</taxon>
        <taxon>Neopterygii</taxon>
        <taxon>Teleostei</taxon>
        <taxon>Neoteleostei</taxon>
        <taxon>Acanthomorphata</taxon>
        <taxon>Ovalentaria</taxon>
        <taxon>Cichlomorphae</taxon>
        <taxon>Cichliformes</taxon>
        <taxon>Cichlidae</taxon>
        <taxon>New World cichlids</taxon>
        <taxon>Cichlasomatinae</taxon>
        <taxon>Heroini</taxon>
        <taxon>Amphilophus</taxon>
    </lineage>
</organism>
<evidence type="ECO:0000256" key="1">
    <source>
        <dbReference type="ARBA" id="ARBA00022514"/>
    </source>
</evidence>
<protein>
    <recommendedName>
        <fullName evidence="2">Chemokine interleukin-8-like domain-containing protein</fullName>
    </recommendedName>
</protein>
<keyword evidence="1" id="KW-0202">Cytokine</keyword>
<dbReference type="InterPro" id="IPR036048">
    <property type="entry name" value="Interleukin_8-like_sf"/>
</dbReference>
<dbReference type="GO" id="GO:0006955">
    <property type="term" value="P:immune response"/>
    <property type="evidence" value="ECO:0007669"/>
    <property type="project" value="InterPro"/>
</dbReference>